<accession>A0A6J7X0J9</accession>
<gene>
    <name evidence="1" type="ORF">UFOVP394_11</name>
</gene>
<organism evidence="1">
    <name type="scientific">uncultured Caudovirales phage</name>
    <dbReference type="NCBI Taxonomy" id="2100421"/>
    <lineage>
        <taxon>Viruses</taxon>
        <taxon>Duplodnaviria</taxon>
        <taxon>Heunggongvirae</taxon>
        <taxon>Uroviricota</taxon>
        <taxon>Caudoviricetes</taxon>
        <taxon>Peduoviridae</taxon>
        <taxon>Maltschvirus</taxon>
        <taxon>Maltschvirus maltsch</taxon>
    </lineage>
</organism>
<name>A0A6J7X0J9_9CAUD</name>
<evidence type="ECO:0000313" key="1">
    <source>
        <dbReference type="EMBL" id="CAB5223887.1"/>
    </source>
</evidence>
<protein>
    <submittedName>
        <fullName evidence="1">Phage gp6-like head-tail connector protein</fullName>
    </submittedName>
</protein>
<proteinExistence type="predicted"/>
<dbReference type="EMBL" id="LR798333">
    <property type="protein sequence ID" value="CAB5223887.1"/>
    <property type="molecule type" value="Genomic_DNA"/>
</dbReference>
<dbReference type="Pfam" id="PF05135">
    <property type="entry name" value="Phage_connect_1"/>
    <property type="match status" value="1"/>
</dbReference>
<dbReference type="InterPro" id="IPR021146">
    <property type="entry name" value="Phage_gp6-like_head-tail"/>
</dbReference>
<reference evidence="1" key="1">
    <citation type="submission" date="2020-05" db="EMBL/GenBank/DDBJ databases">
        <authorList>
            <person name="Chiriac C."/>
            <person name="Salcher M."/>
            <person name="Ghai R."/>
            <person name="Kavagutti S V."/>
        </authorList>
    </citation>
    <scope>NUCLEOTIDE SEQUENCE</scope>
</reference>
<sequence length="199" mass="21429">MSYATLAQLKSSIGITDSVDDTALQSVLDATDALIDLYCDRKTGFGTATETRYYTAEEYEYVLTDDLVSITTLKTDDLGLGTHTTVWTSGTDYNLAPGNAALDGFPYTQIDVSVTYPKNFPKNVYRAVEVVGVFGFPAVPSAVVQSALIQAGAVWSSRTSPFGVIGSADLGGILRQTRALHPEAQVLLEAYRKRSGLVR</sequence>